<dbReference type="InterPro" id="IPR040521">
    <property type="entry name" value="KDZ"/>
</dbReference>
<evidence type="ECO:0000256" key="1">
    <source>
        <dbReference type="SAM" id="Coils"/>
    </source>
</evidence>
<reference evidence="3" key="2">
    <citation type="submission" date="2015-01" db="EMBL/GenBank/DDBJ databases">
        <title>Evolutionary Origins and Diversification of the Mycorrhizal Mutualists.</title>
        <authorList>
            <consortium name="DOE Joint Genome Institute"/>
            <consortium name="Mycorrhizal Genomics Consortium"/>
            <person name="Kohler A."/>
            <person name="Kuo A."/>
            <person name="Nagy L.G."/>
            <person name="Floudas D."/>
            <person name="Copeland A."/>
            <person name="Barry K.W."/>
            <person name="Cichocki N."/>
            <person name="Veneault-Fourrey C."/>
            <person name="LaButti K."/>
            <person name="Lindquist E.A."/>
            <person name="Lipzen A."/>
            <person name="Lundell T."/>
            <person name="Morin E."/>
            <person name="Murat C."/>
            <person name="Riley R."/>
            <person name="Ohm R."/>
            <person name="Sun H."/>
            <person name="Tunlid A."/>
            <person name="Henrissat B."/>
            <person name="Grigoriev I.V."/>
            <person name="Hibbett D.S."/>
            <person name="Martin F."/>
        </authorList>
    </citation>
    <scope>NUCLEOTIDE SEQUENCE [LARGE SCALE GENOMIC DNA]</scope>
    <source>
        <strain evidence="3">Foug A</strain>
    </source>
</reference>
<dbReference type="EMBL" id="KN822034">
    <property type="protein sequence ID" value="KIM63471.1"/>
    <property type="molecule type" value="Genomic_DNA"/>
</dbReference>
<name>A0A0C3E626_9AGAM</name>
<keyword evidence="1" id="KW-0175">Coiled coil</keyword>
<dbReference type="STRING" id="1036808.A0A0C3E626"/>
<dbReference type="Proteomes" id="UP000053989">
    <property type="component" value="Unassembled WGS sequence"/>
</dbReference>
<dbReference type="HOGENOM" id="CLU_056797_0_0_1"/>
<reference evidence="2 3" key="1">
    <citation type="submission" date="2014-04" db="EMBL/GenBank/DDBJ databases">
        <authorList>
            <consortium name="DOE Joint Genome Institute"/>
            <person name="Kuo A."/>
            <person name="Kohler A."/>
            <person name="Nagy L.G."/>
            <person name="Floudas D."/>
            <person name="Copeland A."/>
            <person name="Barry K.W."/>
            <person name="Cichocki N."/>
            <person name="Veneault-Fourrey C."/>
            <person name="LaButti K."/>
            <person name="Lindquist E.A."/>
            <person name="Lipzen A."/>
            <person name="Lundell T."/>
            <person name="Morin E."/>
            <person name="Murat C."/>
            <person name="Sun H."/>
            <person name="Tunlid A."/>
            <person name="Henrissat B."/>
            <person name="Grigoriev I.V."/>
            <person name="Hibbett D.S."/>
            <person name="Martin F."/>
            <person name="Nordberg H.P."/>
            <person name="Cantor M.N."/>
            <person name="Hua S.X."/>
        </authorList>
    </citation>
    <scope>NUCLEOTIDE SEQUENCE [LARGE SCALE GENOMIC DNA]</scope>
    <source>
        <strain evidence="2 3">Foug A</strain>
    </source>
</reference>
<dbReference type="OrthoDB" id="3251205at2759"/>
<feature type="coiled-coil region" evidence="1">
    <location>
        <begin position="83"/>
        <end position="110"/>
    </location>
</feature>
<organism evidence="2 3">
    <name type="scientific">Scleroderma citrinum Foug A</name>
    <dbReference type="NCBI Taxonomy" id="1036808"/>
    <lineage>
        <taxon>Eukaryota</taxon>
        <taxon>Fungi</taxon>
        <taxon>Dikarya</taxon>
        <taxon>Basidiomycota</taxon>
        <taxon>Agaricomycotina</taxon>
        <taxon>Agaricomycetes</taxon>
        <taxon>Agaricomycetidae</taxon>
        <taxon>Boletales</taxon>
        <taxon>Sclerodermatineae</taxon>
        <taxon>Sclerodermataceae</taxon>
        <taxon>Scleroderma</taxon>
    </lineage>
</organism>
<protein>
    <submittedName>
        <fullName evidence="2">Uncharacterized protein</fullName>
    </submittedName>
</protein>
<dbReference type="AlphaFoldDB" id="A0A0C3E626"/>
<proteinExistence type="predicted"/>
<accession>A0A0C3E626</accession>
<sequence>MVGSFHGHAHNCKCQLDWHPTYVRGVGLTEGEGCEHMFSMSNELTQSTCHGMQFHCHQVIEQYFAFWDEDKYATLSQYIYNHYREALTAVKTLKEELRDLRSQLNLTDEDFQQFHTEEHAYLELSKQPPIRDQLCIKYVQVLDELETRKVTWHAARQAINGVLNDVPTGDLAQVNATITKMCIMVDSAYAQLQNTEALASHLEGHIGIHPHWEVGSDDYNQYKEEATIMKYHAALDKLECLVVRHLFELSKLSMSGTGYKLRQHISKGLQWHSEAIRNAITHYNVQAMLINHPTITWKEIMEYTFLGKFDLLRHSCLNIQDCNWAKPAH</sequence>
<keyword evidence="3" id="KW-1185">Reference proteome</keyword>
<evidence type="ECO:0000313" key="3">
    <source>
        <dbReference type="Proteomes" id="UP000053989"/>
    </source>
</evidence>
<dbReference type="Pfam" id="PF18758">
    <property type="entry name" value="KDZ"/>
    <property type="match status" value="1"/>
</dbReference>
<gene>
    <name evidence="2" type="ORF">SCLCIDRAFT_117262</name>
</gene>
<evidence type="ECO:0000313" key="2">
    <source>
        <dbReference type="EMBL" id="KIM63471.1"/>
    </source>
</evidence>
<dbReference type="PANTHER" id="PTHR33096:SF1">
    <property type="entry name" value="CXC1-LIKE CYSTEINE CLUSTER ASSOCIATED WITH KDZ TRANSPOSASES DOMAIN-CONTAINING PROTEIN"/>
    <property type="match status" value="1"/>
</dbReference>
<dbReference type="PANTHER" id="PTHR33096">
    <property type="entry name" value="CXC2 DOMAIN-CONTAINING PROTEIN"/>
    <property type="match status" value="1"/>
</dbReference>
<dbReference type="InParanoid" id="A0A0C3E626"/>